<proteinExistence type="predicted"/>
<dbReference type="PIRSF" id="PIRSF019202">
    <property type="entry name" value="UCP019202"/>
    <property type="match status" value="1"/>
</dbReference>
<reference evidence="1 2" key="1">
    <citation type="submission" date="2019-09" db="EMBL/GenBank/DDBJ databases">
        <title>The complete genome of Methanoplanus sp. FWC-SCC4.</title>
        <authorList>
            <person name="Chen S.-C."/>
            <person name="Zhou Y.-Z."/>
            <person name="Lai M.-C."/>
        </authorList>
    </citation>
    <scope>NUCLEOTIDE SEQUENCE [LARGE SCALE GENOMIC DNA]</scope>
    <source>
        <strain evidence="1 2">FWC-SCC4</strain>
    </source>
</reference>
<dbReference type="Pfam" id="PF04254">
    <property type="entry name" value="DUF432"/>
    <property type="match status" value="1"/>
</dbReference>
<dbReference type="Proteomes" id="UP001301797">
    <property type="component" value="Chromosome"/>
</dbReference>
<dbReference type="KEGG" id="mefw:F1737_06525"/>
<evidence type="ECO:0000313" key="2">
    <source>
        <dbReference type="Proteomes" id="UP001301797"/>
    </source>
</evidence>
<accession>A0AA97FFA8</accession>
<organism evidence="1 2">
    <name type="scientific">Methanochimaera problematica</name>
    <dbReference type="NCBI Taxonomy" id="2609417"/>
    <lineage>
        <taxon>Archaea</taxon>
        <taxon>Methanobacteriati</taxon>
        <taxon>Methanobacteriota</taxon>
        <taxon>Stenosarchaea group</taxon>
        <taxon>Methanomicrobia</taxon>
        <taxon>Methanomicrobiales</taxon>
        <taxon>Methanomicrobiaceae</taxon>
        <taxon>Methanochimaera</taxon>
    </lineage>
</organism>
<dbReference type="AlphaFoldDB" id="A0AA97FFA8"/>
<gene>
    <name evidence="1" type="ORF">F1737_06525</name>
</gene>
<sequence>MYGVYRYPFEIVSESLRVSVSDDDGVYLYRRNCCNDQRIVKLSSPDGEVIVNPVEPVNLPKTITRYLEIEFDTIYISPESEKQFFLKYPVEIGSFLRAGKTLSIIDIFSLVPQKYSLYGSPVGGVIVRWYNSCLYTKVPETDPLREGVISLLIINPEKEIAEISRVVFDSYAMKIYYNDFYVTMSAEMKIFPKNEAETIFHDVPIIAGSAKSYEFYLSKKIPVVRNSFRMEWGY</sequence>
<dbReference type="InterPro" id="IPR007366">
    <property type="entry name" value="DUF432"/>
</dbReference>
<name>A0AA97FFA8_9EURY</name>
<keyword evidence="2" id="KW-1185">Reference proteome</keyword>
<dbReference type="EMBL" id="CP043875">
    <property type="protein sequence ID" value="WOF16386.1"/>
    <property type="molecule type" value="Genomic_DNA"/>
</dbReference>
<protein>
    <submittedName>
        <fullName evidence="1">DUF432 domain-containing protein</fullName>
    </submittedName>
</protein>
<evidence type="ECO:0000313" key="1">
    <source>
        <dbReference type="EMBL" id="WOF16386.1"/>
    </source>
</evidence>